<feature type="compositionally biased region" description="Basic and acidic residues" evidence="1">
    <location>
        <begin position="376"/>
        <end position="386"/>
    </location>
</feature>
<dbReference type="Gene3D" id="3.30.750.140">
    <property type="match status" value="1"/>
</dbReference>
<dbReference type="CDD" id="cd17470">
    <property type="entry name" value="T3SS_Flik_C"/>
    <property type="match status" value="1"/>
</dbReference>
<comment type="caution">
    <text evidence="3">The sequence shown here is derived from an EMBL/GenBank/DDBJ whole genome shotgun (WGS) entry which is preliminary data.</text>
</comment>
<evidence type="ECO:0000313" key="4">
    <source>
        <dbReference type="Proteomes" id="UP001601059"/>
    </source>
</evidence>
<gene>
    <name evidence="3" type="ORF">ACFYKX_00435</name>
</gene>
<dbReference type="InterPro" id="IPR038610">
    <property type="entry name" value="FliK-like_C_sf"/>
</dbReference>
<keyword evidence="4" id="KW-1185">Reference proteome</keyword>
<accession>A0ABW6K829</accession>
<organism evidence="3 4">
    <name type="scientific">Cytobacillus spartinae</name>
    <dbReference type="NCBI Taxonomy" id="3299023"/>
    <lineage>
        <taxon>Bacteria</taxon>
        <taxon>Bacillati</taxon>
        <taxon>Bacillota</taxon>
        <taxon>Bacilli</taxon>
        <taxon>Bacillales</taxon>
        <taxon>Bacillaceae</taxon>
        <taxon>Cytobacillus</taxon>
    </lineage>
</organism>
<dbReference type="Pfam" id="PF02120">
    <property type="entry name" value="Flg_hook"/>
    <property type="match status" value="1"/>
</dbReference>
<evidence type="ECO:0000256" key="1">
    <source>
        <dbReference type="SAM" id="MobiDB-lite"/>
    </source>
</evidence>
<keyword evidence="3" id="KW-0969">Cilium</keyword>
<keyword evidence="3" id="KW-0966">Cell projection</keyword>
<dbReference type="InterPro" id="IPR021136">
    <property type="entry name" value="Flagellar_hook_control-like_C"/>
</dbReference>
<name>A0ABW6K829_9BACI</name>
<feature type="domain" description="Flagellar hook-length control protein-like C-terminal" evidence="2">
    <location>
        <begin position="284"/>
        <end position="360"/>
    </location>
</feature>
<dbReference type="Proteomes" id="UP001601059">
    <property type="component" value="Unassembled WGS sequence"/>
</dbReference>
<evidence type="ECO:0000313" key="3">
    <source>
        <dbReference type="EMBL" id="MFE8699078.1"/>
    </source>
</evidence>
<dbReference type="EMBL" id="JBIACK010000001">
    <property type="protein sequence ID" value="MFE8699078.1"/>
    <property type="molecule type" value="Genomic_DNA"/>
</dbReference>
<reference evidence="3 4" key="1">
    <citation type="submission" date="2024-08" db="EMBL/GenBank/DDBJ databases">
        <title>Two novel Cytobacillus novel species.</title>
        <authorList>
            <person name="Liu G."/>
        </authorList>
    </citation>
    <scope>NUCLEOTIDE SEQUENCE [LARGE SCALE GENOMIC DNA]</scope>
    <source>
        <strain evidence="3 4">FJAT-54145</strain>
    </source>
</reference>
<keyword evidence="3" id="KW-0282">Flagellum</keyword>
<feature type="region of interest" description="Disordered" evidence="1">
    <location>
        <begin position="354"/>
        <end position="394"/>
    </location>
</feature>
<protein>
    <submittedName>
        <fullName evidence="3">Flagellar hook-length control protein FliK</fullName>
    </submittedName>
</protein>
<dbReference type="RefSeq" id="WP_389356978.1">
    <property type="nucleotide sequence ID" value="NZ_JBIACK010000001.1"/>
</dbReference>
<evidence type="ECO:0000259" key="2">
    <source>
        <dbReference type="Pfam" id="PF02120"/>
    </source>
</evidence>
<proteinExistence type="predicted"/>
<sequence>MMQVGGLGAVNTLVSGDKSISSTTSDSGFAGLFEALLSVNNDTQIGPVEEEQSLSKNEIQELIQFIKTDDLLDLNGGLELLNQVLSNSELDLLSMVKEYLGIEEESFKEELLAIVSKLNNLNQIPIKELGKSINNDVVDMVKTIKLFDLLSEHLNLSEKKSQFKGLTEQLSKKLEILLEDGKSTSTLATMSDKLGPKNDRLQLLYEKFAPVAAGFKKIPGNSEGQTDKVTTSPKLEVINGTVQFHQISKPEQFSLMVDKSVKAATTEDMIRQFENILSRSQFSKLGGTQKLFIKLNPEHLGSLRIELIQKDSMMIAKILTTTATAKDTIESQLNSLKQAFNSQNIQVERIEISQQMNQQDRSLNKEGHQQHNNHSRQPDKEAKEENQNDDSFELSFEDALLNMEI</sequence>